<dbReference type="InterPro" id="IPR013760">
    <property type="entry name" value="Topo_IIA-like_dom_sf"/>
</dbReference>
<reference evidence="10 11" key="1">
    <citation type="submission" date="2019-02" db="EMBL/GenBank/DDBJ databases">
        <title>Deep-cultivation of Planctomycetes and their phenomic and genomic characterization uncovers novel biology.</title>
        <authorList>
            <person name="Wiegand S."/>
            <person name="Jogler M."/>
            <person name="Boedeker C."/>
            <person name="Pinto D."/>
            <person name="Vollmers J."/>
            <person name="Rivas-Marin E."/>
            <person name="Kohn T."/>
            <person name="Peeters S.H."/>
            <person name="Heuer A."/>
            <person name="Rast P."/>
            <person name="Oberbeckmann S."/>
            <person name="Bunk B."/>
            <person name="Jeske O."/>
            <person name="Meyerdierks A."/>
            <person name="Storesund J.E."/>
            <person name="Kallscheuer N."/>
            <person name="Luecker S."/>
            <person name="Lage O.M."/>
            <person name="Pohl T."/>
            <person name="Merkel B.J."/>
            <person name="Hornburger P."/>
            <person name="Mueller R.-W."/>
            <person name="Bruemmer F."/>
            <person name="Labrenz M."/>
            <person name="Spormann A.M."/>
            <person name="Op den Camp H."/>
            <person name="Overmann J."/>
            <person name="Amann R."/>
            <person name="Jetten M.S.M."/>
            <person name="Mascher T."/>
            <person name="Medema M.H."/>
            <person name="Devos D.P."/>
            <person name="Kaster A.-K."/>
            <person name="Ovreas L."/>
            <person name="Rohde M."/>
            <person name="Galperin M.Y."/>
            <person name="Jogler C."/>
        </authorList>
    </citation>
    <scope>NUCLEOTIDE SEQUENCE [LARGE SCALE GENOMIC DNA]</scope>
    <source>
        <strain evidence="10 11">V22</strain>
    </source>
</reference>
<dbReference type="SMART" id="SM00434">
    <property type="entry name" value="TOP4c"/>
    <property type="match status" value="1"/>
</dbReference>
<keyword evidence="5 7" id="KW-0238">DNA-binding</keyword>
<evidence type="ECO:0000259" key="9">
    <source>
        <dbReference type="PROSITE" id="PS52040"/>
    </source>
</evidence>
<keyword evidence="4 7" id="KW-0799">Topoisomerase</keyword>
<dbReference type="Pfam" id="PF03989">
    <property type="entry name" value="DNA_gyraseA_C"/>
    <property type="match status" value="3"/>
</dbReference>
<evidence type="ECO:0000256" key="3">
    <source>
        <dbReference type="ARBA" id="ARBA00012895"/>
    </source>
</evidence>
<dbReference type="RefSeq" id="WP_145264870.1">
    <property type="nucleotide sequence ID" value="NZ_CP036316.1"/>
</dbReference>
<dbReference type="InterPro" id="IPR013757">
    <property type="entry name" value="Topo_IIA_A_a_sf"/>
</dbReference>
<dbReference type="InterPro" id="IPR035516">
    <property type="entry name" value="Gyrase/topoIV_suA_C"/>
</dbReference>
<evidence type="ECO:0000313" key="10">
    <source>
        <dbReference type="EMBL" id="QDT66068.1"/>
    </source>
</evidence>
<dbReference type="SUPFAM" id="SSF101904">
    <property type="entry name" value="GyrA/ParC C-terminal domain-like"/>
    <property type="match status" value="1"/>
</dbReference>
<comment type="catalytic activity">
    <reaction evidence="1 7">
        <text>ATP-dependent breakage, passage and rejoining of double-stranded DNA.</text>
        <dbReference type="EC" id="5.6.2.2"/>
    </reaction>
</comment>
<dbReference type="PROSITE" id="PS52040">
    <property type="entry name" value="TOPO_IIA"/>
    <property type="match status" value="1"/>
</dbReference>
<feature type="coiled-coil region" evidence="8">
    <location>
        <begin position="458"/>
        <end position="485"/>
    </location>
</feature>
<feature type="active site" description="O-(5'-phospho-DNA)-tyrosine intermediate" evidence="7">
    <location>
        <position position="134"/>
    </location>
</feature>
<evidence type="ECO:0000256" key="5">
    <source>
        <dbReference type="ARBA" id="ARBA00023125"/>
    </source>
</evidence>
<evidence type="ECO:0000256" key="4">
    <source>
        <dbReference type="ARBA" id="ARBA00023029"/>
    </source>
</evidence>
<evidence type="ECO:0000256" key="6">
    <source>
        <dbReference type="ARBA" id="ARBA00023235"/>
    </source>
</evidence>
<dbReference type="Gene3D" id="1.10.268.10">
    <property type="entry name" value="Topoisomerase, domain 3"/>
    <property type="match status" value="1"/>
</dbReference>
<organism evidence="10 11">
    <name type="scientific">Calycomorphotria hydatis</name>
    <dbReference type="NCBI Taxonomy" id="2528027"/>
    <lineage>
        <taxon>Bacteria</taxon>
        <taxon>Pseudomonadati</taxon>
        <taxon>Planctomycetota</taxon>
        <taxon>Planctomycetia</taxon>
        <taxon>Planctomycetales</taxon>
        <taxon>Planctomycetaceae</taxon>
        <taxon>Calycomorphotria</taxon>
    </lineage>
</organism>
<name>A0A517TCG9_9PLAN</name>
<dbReference type="InterPro" id="IPR006691">
    <property type="entry name" value="GyrA/parC_rep"/>
</dbReference>
<evidence type="ECO:0000313" key="11">
    <source>
        <dbReference type="Proteomes" id="UP000319976"/>
    </source>
</evidence>
<dbReference type="GO" id="GO:0009330">
    <property type="term" value="C:DNA topoisomerase type II (double strand cut, ATP-hydrolyzing) complex"/>
    <property type="evidence" value="ECO:0007669"/>
    <property type="project" value="TreeGrafter"/>
</dbReference>
<dbReference type="Pfam" id="PF00521">
    <property type="entry name" value="DNA_topoisoIV"/>
    <property type="match status" value="1"/>
</dbReference>
<proteinExistence type="inferred from homology"/>
<dbReference type="AlphaFoldDB" id="A0A517TCG9"/>
<dbReference type="InterPro" id="IPR002205">
    <property type="entry name" value="Topo_IIA_dom_A"/>
</dbReference>
<dbReference type="GO" id="GO:0003918">
    <property type="term" value="F:DNA topoisomerase type II (double strand cut, ATP-hydrolyzing) activity"/>
    <property type="evidence" value="ECO:0007669"/>
    <property type="project" value="UniProtKB-EC"/>
</dbReference>
<dbReference type="Proteomes" id="UP000319976">
    <property type="component" value="Chromosome"/>
</dbReference>
<dbReference type="GO" id="GO:0005524">
    <property type="term" value="F:ATP binding"/>
    <property type="evidence" value="ECO:0007669"/>
    <property type="project" value="InterPro"/>
</dbReference>
<dbReference type="GO" id="GO:0005737">
    <property type="term" value="C:cytoplasm"/>
    <property type="evidence" value="ECO:0007669"/>
    <property type="project" value="TreeGrafter"/>
</dbReference>
<dbReference type="EMBL" id="CP036316">
    <property type="protein sequence ID" value="QDT66068.1"/>
    <property type="molecule type" value="Genomic_DNA"/>
</dbReference>
<protein>
    <recommendedName>
        <fullName evidence="3">DNA topoisomerase (ATP-hydrolyzing)</fullName>
        <ecNumber evidence="3">5.6.2.2</ecNumber>
    </recommendedName>
</protein>
<keyword evidence="6 7" id="KW-0413">Isomerase</keyword>
<dbReference type="OrthoDB" id="9806486at2"/>
<keyword evidence="8" id="KW-0175">Coiled coil</keyword>
<dbReference type="KEGG" id="chya:V22_33320"/>
<dbReference type="InterPro" id="IPR013758">
    <property type="entry name" value="Topo_IIA_A/C_ab"/>
</dbReference>
<dbReference type="SUPFAM" id="SSF56719">
    <property type="entry name" value="Type II DNA topoisomerase"/>
    <property type="match status" value="1"/>
</dbReference>
<gene>
    <name evidence="10" type="primary">gyrA_2</name>
    <name evidence="10" type="ORF">V22_33320</name>
</gene>
<dbReference type="GO" id="GO:0006265">
    <property type="term" value="P:DNA topological change"/>
    <property type="evidence" value="ECO:0007669"/>
    <property type="project" value="UniProtKB-UniRule"/>
</dbReference>
<dbReference type="NCBIfam" id="NF004044">
    <property type="entry name" value="PRK05561.1"/>
    <property type="match status" value="1"/>
</dbReference>
<dbReference type="EC" id="5.6.2.2" evidence="3"/>
<keyword evidence="11" id="KW-1185">Reference proteome</keyword>
<evidence type="ECO:0000256" key="2">
    <source>
        <dbReference type="ARBA" id="ARBA00008263"/>
    </source>
</evidence>
<evidence type="ECO:0000256" key="8">
    <source>
        <dbReference type="SAM" id="Coils"/>
    </source>
</evidence>
<evidence type="ECO:0000256" key="7">
    <source>
        <dbReference type="PROSITE-ProRule" id="PRU01384"/>
    </source>
</evidence>
<dbReference type="PANTHER" id="PTHR43493:SF5">
    <property type="entry name" value="DNA GYRASE SUBUNIT A, CHLOROPLASTIC_MITOCHONDRIAL"/>
    <property type="match status" value="1"/>
</dbReference>
<comment type="similarity">
    <text evidence="2">Belongs to the type II topoisomerase GyrA/ParC subunit family.</text>
</comment>
<dbReference type="Gene3D" id="2.120.10.90">
    <property type="entry name" value="DNA gyrase/topoisomerase IV, subunit A, C-terminal"/>
    <property type="match status" value="1"/>
</dbReference>
<accession>A0A517TCG9</accession>
<dbReference type="Gene3D" id="3.90.199.10">
    <property type="entry name" value="Topoisomerase II, domain 5"/>
    <property type="match status" value="1"/>
</dbReference>
<dbReference type="GO" id="GO:0003677">
    <property type="term" value="F:DNA binding"/>
    <property type="evidence" value="ECO:0007669"/>
    <property type="project" value="UniProtKB-UniRule"/>
</dbReference>
<dbReference type="Gene3D" id="3.30.1360.40">
    <property type="match status" value="1"/>
</dbReference>
<feature type="domain" description="Topo IIA-type catalytic" evidence="9">
    <location>
        <begin position="45"/>
        <end position="522"/>
    </location>
</feature>
<dbReference type="CDD" id="cd00187">
    <property type="entry name" value="TOP4c"/>
    <property type="match status" value="1"/>
</dbReference>
<sequence length="788" mass="87722">MARKATQSGSQNGNGSGEVQYVSLSEETRRRYLNYALSVITSRALPDVRDGLKPVQRRILYVMQHDLHLAANTKPAKCARITGDVTGKYHPHGDEAVYDALVRFAQDFTLRAPLVDGQGNFGSVLGLPPAARRYTEARLTSIAEQLMSEMRYQTVEMRPTYDADREEPTVLPARFPNLLVNGASGIAVGMATNIPPHNLGEVIRSAIHLINNPDATVAQLMQKGVKGPDFPLGGRIVTDRKELRKAYEEGRGSIKVRGEWRFDKERGKEIKTRIVIDSIPYGVNTNPLVNELGQIVEGRKIPQLLEVNDETDNRNGLRITLTIKSGGDADAVMAYLYRHTALEQNFALNLTALVPDDEGGLTPERLNLREMLQHFLNFRFEVVTKRLEYQLAVLERRIHILEGFAIIFNGLDRALKIIRNSDGKEDACQKLMKEFPLDREQTIAILELQLYRISKLEIDDIMGELEEKKAEAEKIRKLLKSEAKLWKLIQTELEGVMNEFADRRRTGLGSEEEIEEYDPSAYIVKENTNVVLTRDGWVKRIGNIKSVSTTRVREGDEVINICPTSTLDNIAFFSTDGGCYTLPVDQIPASSGYGEPLGKHVKMADGVGLVTAITTDARFTPEDRQKRGQSSPEPHLLIATRNGLVMQLSFSVFREASTKSGRRYCRLGAGDRVVHVELVEGAETLFLATKNARVVHFRVKDVPILSGPGKGVKGISLDGKDAVLGAVLLRRPSDALRVLNENGKPLSFGQQKYQVTGRGGKGIKTSTRTGFKEIITPEIELVDWSTLD</sequence>
<evidence type="ECO:0000256" key="1">
    <source>
        <dbReference type="ARBA" id="ARBA00000185"/>
    </source>
</evidence>
<dbReference type="InterPro" id="IPR050220">
    <property type="entry name" value="Type_II_DNA_Topoisomerases"/>
</dbReference>
<dbReference type="PANTHER" id="PTHR43493">
    <property type="entry name" value="DNA GYRASE/TOPOISOMERASE SUBUNIT A"/>
    <property type="match status" value="1"/>
</dbReference>